<dbReference type="NCBIfam" id="TIGR02241">
    <property type="entry name" value="conserved hypothetical phage tail region protein"/>
    <property type="match status" value="1"/>
</dbReference>
<proteinExistence type="predicted"/>
<dbReference type="PANTHER" id="PTHR38009">
    <property type="entry name" value="CONSERVED HYPOTHETICAL PHAGE TAIL PROTEIN"/>
    <property type="match status" value="1"/>
</dbReference>
<dbReference type="Pfam" id="PF06841">
    <property type="entry name" value="Phage_T4_gp19"/>
    <property type="match status" value="1"/>
</dbReference>
<gene>
    <name evidence="1" type="ORF">ABUE30_01075</name>
</gene>
<comment type="caution">
    <text evidence="1">The sequence shown here is derived from an EMBL/GenBank/DDBJ whole genome shotgun (WGS) entry which is preliminary data.</text>
</comment>
<reference evidence="1 2" key="1">
    <citation type="journal article" date="2013" name="Int. J. Syst. Evol. Microbiol.">
        <title>Celerinatantimonas yamalensis sp. nov., a cold-adapted diazotrophic bacterium from a cold permafrost brine.</title>
        <authorList>
            <person name="Shcherbakova V."/>
            <person name="Chuvilskaya N."/>
            <person name="Rivkina E."/>
            <person name="Demidov N."/>
            <person name="Uchaeva V."/>
            <person name="Suetin S."/>
            <person name="Suzina N."/>
            <person name="Gilichinsky D."/>
        </authorList>
    </citation>
    <scope>NUCLEOTIDE SEQUENCE [LARGE SCALE GENOMIC DNA]</scope>
    <source>
        <strain evidence="1 2">C7</strain>
    </source>
</reference>
<sequence length="145" mass="16631">MEEEWPLPAFHFSVVIGNNSSETAFQEVSGIEQKIETEEYLEGGSTSVYYLPQIAKGNKLTVKRGIATLASPLAKWCLNCFKYKFKIQTKSVLVHLLDENHKPCRSWVFLNAYPVSWKVDTFNSTKNEVTIEEIEFCFSRAIRSK</sequence>
<accession>A0ABW9G1V8</accession>
<evidence type="ECO:0000313" key="2">
    <source>
        <dbReference type="Proteomes" id="UP001629953"/>
    </source>
</evidence>
<name>A0ABW9G1V8_9GAMM</name>
<organism evidence="1 2">
    <name type="scientific">Celerinatantimonas yamalensis</name>
    <dbReference type="NCBI Taxonomy" id="559956"/>
    <lineage>
        <taxon>Bacteria</taxon>
        <taxon>Pseudomonadati</taxon>
        <taxon>Pseudomonadota</taxon>
        <taxon>Gammaproteobacteria</taxon>
        <taxon>Celerinatantimonadaceae</taxon>
        <taxon>Celerinatantimonas</taxon>
    </lineage>
</organism>
<keyword evidence="2" id="KW-1185">Reference proteome</keyword>
<evidence type="ECO:0000313" key="1">
    <source>
        <dbReference type="EMBL" id="MFM2483676.1"/>
    </source>
</evidence>
<dbReference type="Proteomes" id="UP001629953">
    <property type="component" value="Unassembled WGS sequence"/>
</dbReference>
<protein>
    <submittedName>
        <fullName evidence="1">Phage tail protein</fullName>
    </submittedName>
</protein>
<dbReference type="InterPro" id="IPR010667">
    <property type="entry name" value="Phage_T4_Gp19"/>
</dbReference>
<dbReference type="PANTHER" id="PTHR38009:SF1">
    <property type="entry name" value="CONSERVED HYPOTHETICAL PHAGE TAIL PROTEIN"/>
    <property type="match status" value="1"/>
</dbReference>
<dbReference type="InterPro" id="IPR011747">
    <property type="entry name" value="CHP02241"/>
</dbReference>
<dbReference type="EMBL" id="JBEQCT010000001">
    <property type="protein sequence ID" value="MFM2483676.1"/>
    <property type="molecule type" value="Genomic_DNA"/>
</dbReference>
<dbReference type="RefSeq" id="WP_408621838.1">
    <property type="nucleotide sequence ID" value="NZ_JBEQCT010000001.1"/>
</dbReference>